<evidence type="ECO:0000313" key="6">
    <source>
        <dbReference type="EMBL" id="OWJ66089.1"/>
    </source>
</evidence>
<evidence type="ECO:0000256" key="4">
    <source>
        <dbReference type="SAM" id="SignalP"/>
    </source>
</evidence>
<name>A0A211ZLE4_9PROT</name>
<accession>A0A211ZLE4</accession>
<dbReference type="Pfam" id="PF13458">
    <property type="entry name" value="Peripla_BP_6"/>
    <property type="match status" value="1"/>
</dbReference>
<dbReference type="InterPro" id="IPR028081">
    <property type="entry name" value="Leu-bd"/>
</dbReference>
<gene>
    <name evidence="6" type="ORF">BWR60_15975</name>
</gene>
<feature type="domain" description="Leucine-binding protein" evidence="5">
    <location>
        <begin position="58"/>
        <end position="376"/>
    </location>
</feature>
<evidence type="ECO:0000256" key="2">
    <source>
        <dbReference type="ARBA" id="ARBA00022729"/>
    </source>
</evidence>
<keyword evidence="3" id="KW-0029">Amino-acid transport</keyword>
<sequence>MGGGREKLRRLVRLAGAAAMAAALAACAQFQTVQRPTPIAQAPTQQPTAPSRPNDGVLRVGLLLPLSGSNAALGEAMQRAAQMAVFDTGTQVVLLPRDSGESASAAGQAAQAVIAQGADIILGPLFSKAVSPVAQQARAAGINVVSFSTDTAQAGGNVFLLSVLQQQAIDRIVGYGVNHGMRRYAFLAPDTQYGQLMSRAMAEAAAKYGAEVPVVELYNSKLSDPTPLQQKLQSTPVDAVLVADVGNRLSVVAPMLGYSGVTAKLMGTGQWDDPSVNRQSYLAGAWYAAPDPSRRADFESRYAQQFGAPPPRLATLAYDAVALTAALANQPAGGGNPFTTTALEDPNGFVGIDGIFRFGPNGLVQRGLAVLEAQPGGPTVLEAAPDSFSGAAF</sequence>
<evidence type="ECO:0000256" key="3">
    <source>
        <dbReference type="ARBA" id="ARBA00022970"/>
    </source>
</evidence>
<feature type="signal peptide" evidence="4">
    <location>
        <begin position="1"/>
        <end position="28"/>
    </location>
</feature>
<comment type="similarity">
    <text evidence="1">Belongs to the leucine-binding protein family.</text>
</comment>
<dbReference type="InterPro" id="IPR051010">
    <property type="entry name" value="BCAA_transport"/>
</dbReference>
<dbReference type="OrthoDB" id="7210494at2"/>
<feature type="chain" id="PRO_5012962206" description="Leucine-binding protein domain-containing protein" evidence="4">
    <location>
        <begin position="29"/>
        <end position="393"/>
    </location>
</feature>
<keyword evidence="7" id="KW-1185">Reference proteome</keyword>
<proteinExistence type="inferred from homology"/>
<keyword evidence="2 4" id="KW-0732">Signal</keyword>
<dbReference type="CDD" id="cd06339">
    <property type="entry name" value="PBP1_YraM_LppC_lipoprotein-like"/>
    <property type="match status" value="1"/>
</dbReference>
<evidence type="ECO:0000256" key="1">
    <source>
        <dbReference type="ARBA" id="ARBA00010062"/>
    </source>
</evidence>
<evidence type="ECO:0000259" key="5">
    <source>
        <dbReference type="Pfam" id="PF13458"/>
    </source>
</evidence>
<organism evidence="6 7">
    <name type="scientific">Inquilinus limosus</name>
    <dbReference type="NCBI Taxonomy" id="171674"/>
    <lineage>
        <taxon>Bacteria</taxon>
        <taxon>Pseudomonadati</taxon>
        <taxon>Pseudomonadota</taxon>
        <taxon>Alphaproteobacteria</taxon>
        <taxon>Rhodospirillales</taxon>
        <taxon>Rhodospirillaceae</taxon>
        <taxon>Inquilinus</taxon>
    </lineage>
</organism>
<reference evidence="7" key="1">
    <citation type="submission" date="2017-05" db="EMBL/GenBank/DDBJ databases">
        <authorList>
            <person name="Macchi M."/>
            <person name="Festa S."/>
            <person name="Coppotelli B.M."/>
            <person name="Morelli I.S."/>
        </authorList>
    </citation>
    <scope>NUCLEOTIDE SEQUENCE [LARGE SCALE GENOMIC DNA]</scope>
    <source>
        <strain evidence="7">I</strain>
    </source>
</reference>
<evidence type="ECO:0000313" key="7">
    <source>
        <dbReference type="Proteomes" id="UP000196655"/>
    </source>
</evidence>
<dbReference type="EMBL" id="NHON01000028">
    <property type="protein sequence ID" value="OWJ66089.1"/>
    <property type="molecule type" value="Genomic_DNA"/>
</dbReference>
<dbReference type="RefSeq" id="WP_088152020.1">
    <property type="nucleotide sequence ID" value="NZ_NHON01000028.1"/>
</dbReference>
<dbReference type="Proteomes" id="UP000196655">
    <property type="component" value="Unassembled WGS sequence"/>
</dbReference>
<dbReference type="AlphaFoldDB" id="A0A211ZLE4"/>
<dbReference type="InterPro" id="IPR028082">
    <property type="entry name" value="Peripla_BP_I"/>
</dbReference>
<dbReference type="Gene3D" id="3.40.50.2300">
    <property type="match status" value="2"/>
</dbReference>
<protein>
    <recommendedName>
        <fullName evidence="5">Leucine-binding protein domain-containing protein</fullName>
    </recommendedName>
</protein>
<dbReference type="PROSITE" id="PS51257">
    <property type="entry name" value="PROKAR_LIPOPROTEIN"/>
    <property type="match status" value="1"/>
</dbReference>
<comment type="caution">
    <text evidence="6">The sequence shown here is derived from an EMBL/GenBank/DDBJ whole genome shotgun (WGS) entry which is preliminary data.</text>
</comment>
<dbReference type="GO" id="GO:0006865">
    <property type="term" value="P:amino acid transport"/>
    <property type="evidence" value="ECO:0007669"/>
    <property type="project" value="UniProtKB-KW"/>
</dbReference>
<dbReference type="STRING" id="1122125.GCA_000423185_05950"/>
<dbReference type="SUPFAM" id="SSF53822">
    <property type="entry name" value="Periplasmic binding protein-like I"/>
    <property type="match status" value="1"/>
</dbReference>
<dbReference type="PANTHER" id="PTHR30483:SF6">
    <property type="entry name" value="PERIPLASMIC BINDING PROTEIN OF ABC TRANSPORTER FOR NATURAL AMINO ACIDS"/>
    <property type="match status" value="1"/>
</dbReference>
<keyword evidence="3" id="KW-0813">Transport</keyword>
<dbReference type="PANTHER" id="PTHR30483">
    <property type="entry name" value="LEUCINE-SPECIFIC-BINDING PROTEIN"/>
    <property type="match status" value="1"/>
</dbReference>